<keyword evidence="1" id="KW-1015">Disulfide bond</keyword>
<dbReference type="CDD" id="cd00037">
    <property type="entry name" value="CLECT"/>
    <property type="match status" value="1"/>
</dbReference>
<feature type="region of interest" description="Disordered" evidence="2">
    <location>
        <begin position="615"/>
        <end position="1001"/>
    </location>
</feature>
<feature type="compositionally biased region" description="Acidic residues" evidence="2">
    <location>
        <begin position="915"/>
        <end position="925"/>
    </location>
</feature>
<dbReference type="PROSITE" id="PS50041">
    <property type="entry name" value="C_TYPE_LECTIN_2"/>
    <property type="match status" value="1"/>
</dbReference>
<feature type="compositionally biased region" description="Polar residues" evidence="2">
    <location>
        <begin position="649"/>
        <end position="691"/>
    </location>
</feature>
<feature type="domain" description="C-type lectin" evidence="4">
    <location>
        <begin position="303"/>
        <end position="424"/>
    </location>
</feature>
<dbReference type="Proteomes" id="UP001652625">
    <property type="component" value="Chromosome 03"/>
</dbReference>
<feature type="signal peptide" evidence="3">
    <location>
        <begin position="1"/>
        <end position="21"/>
    </location>
</feature>
<dbReference type="InterPro" id="IPR016186">
    <property type="entry name" value="C-type_lectin-like/link_sf"/>
</dbReference>
<dbReference type="InterPro" id="IPR001304">
    <property type="entry name" value="C-type_lectin-like"/>
</dbReference>
<feature type="compositionally biased region" description="Low complexity" evidence="2">
    <location>
        <begin position="707"/>
        <end position="728"/>
    </location>
</feature>
<dbReference type="InterPro" id="IPR016187">
    <property type="entry name" value="CTDL_fold"/>
</dbReference>
<name>A0ABM4BJD1_HYDVU</name>
<dbReference type="InterPro" id="IPR008979">
    <property type="entry name" value="Galactose-bd-like_sf"/>
</dbReference>
<evidence type="ECO:0000256" key="3">
    <source>
        <dbReference type="SAM" id="SignalP"/>
    </source>
</evidence>
<feature type="compositionally biased region" description="Polar residues" evidence="2">
    <location>
        <begin position="801"/>
        <end position="835"/>
    </location>
</feature>
<gene>
    <name evidence="6" type="primary">LOC100202087</name>
</gene>
<feature type="compositionally biased region" description="Acidic residues" evidence="2">
    <location>
        <begin position="773"/>
        <end position="797"/>
    </location>
</feature>
<reference evidence="6" key="1">
    <citation type="submission" date="2025-08" db="UniProtKB">
        <authorList>
            <consortium name="RefSeq"/>
        </authorList>
    </citation>
    <scope>IDENTIFICATION</scope>
</reference>
<dbReference type="InterPro" id="IPR050111">
    <property type="entry name" value="C-type_lectin/snaclec_domain"/>
</dbReference>
<dbReference type="PANTHER" id="PTHR22803">
    <property type="entry name" value="MANNOSE, PHOSPHOLIPASE, LECTIN RECEPTOR RELATED"/>
    <property type="match status" value="1"/>
</dbReference>
<keyword evidence="3" id="KW-0732">Signal</keyword>
<dbReference type="RefSeq" id="XP_065649122.1">
    <property type="nucleotide sequence ID" value="XM_065793050.1"/>
</dbReference>
<feature type="compositionally biased region" description="Low complexity" evidence="2">
    <location>
        <begin position="746"/>
        <end position="762"/>
    </location>
</feature>
<proteinExistence type="predicted"/>
<keyword evidence="5" id="KW-1185">Reference proteome</keyword>
<feature type="region of interest" description="Disordered" evidence="2">
    <location>
        <begin position="35"/>
        <end position="90"/>
    </location>
</feature>
<feature type="compositionally biased region" description="Basic residues" evidence="2">
    <location>
        <begin position="877"/>
        <end position="886"/>
    </location>
</feature>
<evidence type="ECO:0000259" key="4">
    <source>
        <dbReference type="PROSITE" id="PS50041"/>
    </source>
</evidence>
<sequence length="1001" mass="111064">MRATLSFTLLFLLVSTCFVLGNPKKKNNKLKLKVGKEAKSPAFSEAEGKKEAKKRPTTDVDPKVAERNETVDKQTHQPNRTLESGRPPRYPLKPFSAEVTAHQDEIGGCKDHSAAKHICTRCADKCFAPEHEVFAYSYCRKSCGLCDIKTSQFHTYWRLRAGSQFDPTWMLTKVEWYANANQNISLVDNSSRAYASSSFPGFDAHYAMEDNLNTSWYPSGWGVHDNNDDWIAYEFKVAVRIQAVRMVLSSATYAPKKIFVEAADNKFGPFQTKWMIRNPNSILDQVYQYQQCPVLWKKLETDNGVWCYRVISKLRTWKEAEKTCELEGGKLASIISDDERNFIANVIRPCGFTWIGLSQTNHAYLWSDNLDGSKNCPARADYRNWKKGMTYSDVQKDLLNCVAIDEEGNWLSFHCSNKFYFLCKQELKPRVDPRPDLVVQNNPTEPEIPPLIFIYPNITVPVVNTLKLEPGVFPDENGNVEVEEEEAADVNELLYDQTVAHLKQEGIEPWEALANDPRIDEAQYMLELNRLAINAALNNSDSYKNETYADNTKEGSPEALKIQQKIEHKQEYQETTDQNQAASQGFENFNVQSSKALPVVGPPISAPVGTNGMGSMPNIIGGKPAYEPAQPSSNENLSQNAGPVAASMNKPSQSNIPALPSTVSQNEIHSNNNQTPGSLPPSADNQPTKPVQTLPQTNPSPPPIQPVPSISLPPTLPQQLPNQYPTQPVQSPTVQAGEKPKEPTTQSSNNNSKQSSQPSEQNKASSSDKDSSEKEEEESEENESDEENTDDKDNSDEETPKPNQSQPQQATTSNAPQPSINQPHQATGGWNSPQSPAGMGASPSMISSPPSPPAPKEGDNDDDSEPSIGSPSDIKVNKKKKKKKPTKPGGDVNGEDGRLNEQTVKKPIDLKQEKDEESETVDESDTTIGGINKNKKAKPGSGRKKSKAKHQKRMKSAKMVKKDQQKKTTVEQTNDDIESGYGNDGSEDDLDDIFQTISDKL</sequence>
<protein>
    <submittedName>
        <fullName evidence="6">Uncharacterized protein LOC100202087 isoform X2</fullName>
    </submittedName>
</protein>
<organism evidence="5 6">
    <name type="scientific">Hydra vulgaris</name>
    <name type="common">Hydra</name>
    <name type="synonym">Hydra attenuata</name>
    <dbReference type="NCBI Taxonomy" id="6087"/>
    <lineage>
        <taxon>Eukaryota</taxon>
        <taxon>Metazoa</taxon>
        <taxon>Cnidaria</taxon>
        <taxon>Hydrozoa</taxon>
        <taxon>Hydroidolina</taxon>
        <taxon>Anthoathecata</taxon>
        <taxon>Aplanulata</taxon>
        <taxon>Hydridae</taxon>
        <taxon>Hydra</taxon>
    </lineage>
</organism>
<dbReference type="SUPFAM" id="SSF49785">
    <property type="entry name" value="Galactose-binding domain-like"/>
    <property type="match status" value="1"/>
</dbReference>
<accession>A0ABM4BJD1</accession>
<feature type="compositionally biased region" description="Basic and acidic residues" evidence="2">
    <location>
        <begin position="895"/>
        <end position="914"/>
    </location>
</feature>
<feature type="compositionally biased region" description="Basic and acidic residues" evidence="2">
    <location>
        <begin position="46"/>
        <end position="75"/>
    </location>
</feature>
<evidence type="ECO:0000256" key="2">
    <source>
        <dbReference type="SAM" id="MobiDB-lite"/>
    </source>
</evidence>
<dbReference type="SMART" id="SM00034">
    <property type="entry name" value="CLECT"/>
    <property type="match status" value="1"/>
</dbReference>
<feature type="chain" id="PRO_5046297152" evidence="3">
    <location>
        <begin position="22"/>
        <end position="1001"/>
    </location>
</feature>
<evidence type="ECO:0000313" key="6">
    <source>
        <dbReference type="RefSeq" id="XP_065649122.1"/>
    </source>
</evidence>
<feature type="compositionally biased region" description="Basic residues" evidence="2">
    <location>
        <begin position="933"/>
        <end position="959"/>
    </location>
</feature>
<feature type="compositionally biased region" description="Basic and acidic residues" evidence="2">
    <location>
        <begin position="960"/>
        <end position="969"/>
    </location>
</feature>
<dbReference type="SUPFAM" id="SSF56436">
    <property type="entry name" value="C-type lectin-like"/>
    <property type="match status" value="1"/>
</dbReference>
<evidence type="ECO:0000313" key="5">
    <source>
        <dbReference type="Proteomes" id="UP001652625"/>
    </source>
</evidence>
<feature type="compositionally biased region" description="Polar residues" evidence="2">
    <location>
        <begin position="630"/>
        <end position="641"/>
    </location>
</feature>
<dbReference type="InterPro" id="IPR018378">
    <property type="entry name" value="C-type_lectin_CS"/>
</dbReference>
<dbReference type="PROSITE" id="PS00615">
    <property type="entry name" value="C_TYPE_LECTIN_1"/>
    <property type="match status" value="1"/>
</dbReference>
<dbReference type="GeneID" id="100202087"/>
<feature type="compositionally biased region" description="Low complexity" evidence="2">
    <location>
        <begin position="837"/>
        <end position="848"/>
    </location>
</feature>
<dbReference type="Pfam" id="PF00059">
    <property type="entry name" value="Lectin_C"/>
    <property type="match status" value="1"/>
</dbReference>
<dbReference type="Gene3D" id="3.10.100.10">
    <property type="entry name" value="Mannose-Binding Protein A, subunit A"/>
    <property type="match status" value="1"/>
</dbReference>
<evidence type="ECO:0000256" key="1">
    <source>
        <dbReference type="ARBA" id="ARBA00023157"/>
    </source>
</evidence>